<feature type="transmembrane region" description="Helical" evidence="1">
    <location>
        <begin position="77"/>
        <end position="95"/>
    </location>
</feature>
<evidence type="ECO:0000256" key="1">
    <source>
        <dbReference type="SAM" id="Phobius"/>
    </source>
</evidence>
<accession>A0A919E843</accession>
<dbReference type="AlphaFoldDB" id="A0A919E843"/>
<proteinExistence type="predicted"/>
<evidence type="ECO:0000313" key="2">
    <source>
        <dbReference type="EMBL" id="GHF24263.1"/>
    </source>
</evidence>
<dbReference type="RefSeq" id="WP_191252251.1">
    <property type="nucleotide sequence ID" value="NZ_BNCI01000002.1"/>
</dbReference>
<dbReference type="Proteomes" id="UP000630923">
    <property type="component" value="Unassembled WGS sequence"/>
</dbReference>
<protein>
    <submittedName>
        <fullName evidence="2">Uncharacterized protein</fullName>
    </submittedName>
</protein>
<comment type="caution">
    <text evidence="2">The sequence shown here is derived from an EMBL/GenBank/DDBJ whole genome shotgun (WGS) entry which is preliminary data.</text>
</comment>
<keyword evidence="1" id="KW-0812">Transmembrane</keyword>
<name>A0A919E843_9PROT</name>
<evidence type="ECO:0000313" key="3">
    <source>
        <dbReference type="Proteomes" id="UP000630923"/>
    </source>
</evidence>
<reference evidence="2" key="2">
    <citation type="submission" date="2020-09" db="EMBL/GenBank/DDBJ databases">
        <authorList>
            <person name="Sun Q."/>
            <person name="Kim S."/>
        </authorList>
    </citation>
    <scope>NUCLEOTIDE SEQUENCE</scope>
    <source>
        <strain evidence="2">KCTC 42590</strain>
    </source>
</reference>
<gene>
    <name evidence="2" type="ORF">GCM10017044_18600</name>
</gene>
<keyword evidence="1" id="KW-1133">Transmembrane helix</keyword>
<sequence length="197" mass="23067">MLIQAASVIQSVSEESLHHELLILCGDQLSAGLSVILVLTPERRKTWGKIMSEANEQSRQMKRIERRKMATKKRQKNQLIMAGVILGIAVVYFAYAQTQKPRKLTRNSIATLASYYDTWKHPSWRLEDARQRGFEVIIRVTKTARQSTTDYWSENNLELPEICPKRNWKYWSELPDNRYYLKVYLGQIKTAYKCPKK</sequence>
<reference evidence="2" key="1">
    <citation type="journal article" date="2014" name="Int. J. Syst. Evol. Microbiol.">
        <title>Complete genome sequence of Corynebacterium casei LMG S-19264T (=DSM 44701T), isolated from a smear-ripened cheese.</title>
        <authorList>
            <consortium name="US DOE Joint Genome Institute (JGI-PGF)"/>
            <person name="Walter F."/>
            <person name="Albersmeier A."/>
            <person name="Kalinowski J."/>
            <person name="Ruckert C."/>
        </authorList>
    </citation>
    <scope>NUCLEOTIDE SEQUENCE</scope>
    <source>
        <strain evidence="2">KCTC 42590</strain>
    </source>
</reference>
<keyword evidence="3" id="KW-1185">Reference proteome</keyword>
<organism evidence="2 3">
    <name type="scientific">Kordiimonas sediminis</name>
    <dbReference type="NCBI Taxonomy" id="1735581"/>
    <lineage>
        <taxon>Bacteria</taxon>
        <taxon>Pseudomonadati</taxon>
        <taxon>Pseudomonadota</taxon>
        <taxon>Alphaproteobacteria</taxon>
        <taxon>Kordiimonadales</taxon>
        <taxon>Kordiimonadaceae</taxon>
        <taxon>Kordiimonas</taxon>
    </lineage>
</organism>
<dbReference type="EMBL" id="BNCI01000002">
    <property type="protein sequence ID" value="GHF24263.1"/>
    <property type="molecule type" value="Genomic_DNA"/>
</dbReference>
<keyword evidence="1" id="KW-0472">Membrane</keyword>